<dbReference type="PANTHER" id="PTHR43698">
    <property type="entry name" value="RIBD C-TERMINAL DOMAIN CONTAINING PROTEIN"/>
    <property type="match status" value="1"/>
</dbReference>
<organism evidence="2 3">
    <name type="scientific">Pseudomonas putida NBRC 14164</name>
    <dbReference type="NCBI Taxonomy" id="1211579"/>
    <lineage>
        <taxon>Bacteria</taxon>
        <taxon>Pseudomonadati</taxon>
        <taxon>Pseudomonadota</taxon>
        <taxon>Gammaproteobacteria</taxon>
        <taxon>Pseudomonadales</taxon>
        <taxon>Pseudomonadaceae</taxon>
        <taxon>Pseudomonas</taxon>
    </lineage>
</organism>
<dbReference type="CDD" id="cd02233">
    <property type="entry name" value="cupin_HNL-like"/>
    <property type="match status" value="1"/>
</dbReference>
<proteinExistence type="predicted"/>
<dbReference type="EMBL" id="AP013070">
    <property type="protein sequence ID" value="BAN56622.1"/>
    <property type="molecule type" value="Genomic_DNA"/>
</dbReference>
<keyword evidence="3" id="KW-1185">Reference proteome</keyword>
<dbReference type="Pfam" id="PF07883">
    <property type="entry name" value="Cupin_2"/>
    <property type="match status" value="1"/>
</dbReference>
<dbReference type="Gene3D" id="2.60.120.10">
    <property type="entry name" value="Jelly Rolls"/>
    <property type="match status" value="1"/>
</dbReference>
<evidence type="ECO:0000259" key="1">
    <source>
        <dbReference type="Pfam" id="PF07883"/>
    </source>
</evidence>
<evidence type="ECO:0000313" key="3">
    <source>
        <dbReference type="Proteomes" id="UP000016702"/>
    </source>
</evidence>
<name>A0ABM7ELS2_PSEPU</name>
<dbReference type="GeneID" id="45526252"/>
<dbReference type="InterPro" id="IPR014710">
    <property type="entry name" value="RmlC-like_jellyroll"/>
</dbReference>
<dbReference type="InterPro" id="IPR013096">
    <property type="entry name" value="Cupin_2"/>
</dbReference>
<dbReference type="InterPro" id="IPR047263">
    <property type="entry name" value="HNL-like_cupin"/>
</dbReference>
<feature type="domain" description="Cupin type-2" evidence="1">
    <location>
        <begin position="51"/>
        <end position="116"/>
    </location>
</feature>
<evidence type="ECO:0000313" key="2">
    <source>
        <dbReference type="EMBL" id="BAN56622.1"/>
    </source>
</evidence>
<dbReference type="Proteomes" id="UP000016702">
    <property type="component" value="Chromosome"/>
</dbReference>
<dbReference type="PANTHER" id="PTHR43698:SF1">
    <property type="entry name" value="BLL4564 PROTEIN"/>
    <property type="match status" value="1"/>
</dbReference>
<sequence length="147" mass="15958">MADNNLSSAAMQVHRAGSANAIQGPAEWFTGQVRIDRVFTAPAPARVGVAVVNFEPGARTHWHTHPLGQALLVTEGVGWTQCEDGPKTEIRVGDLIWCNCGRRHWHGATDTTAMQHVAINEYMDGKAVDWLEPVTDVVFLSGSVEKG</sequence>
<dbReference type="InterPro" id="IPR011051">
    <property type="entry name" value="RmlC_Cupin_sf"/>
</dbReference>
<dbReference type="RefSeq" id="WP_016501708.1">
    <property type="nucleotide sequence ID" value="NC_021505.1"/>
</dbReference>
<gene>
    <name evidence="2" type="ORF">PP4_47690</name>
</gene>
<protein>
    <recommendedName>
        <fullName evidence="1">Cupin type-2 domain-containing protein</fullName>
    </recommendedName>
</protein>
<dbReference type="SUPFAM" id="SSF51182">
    <property type="entry name" value="RmlC-like cupins"/>
    <property type="match status" value="1"/>
</dbReference>
<reference evidence="3" key="1">
    <citation type="journal article" date="2014" name="Genome Announc.">
        <title>The Complete Genome Sequence of Pseudomonas putida NBRC 14164T Confirms High Intraspecies Variation.</title>
        <authorList>
            <person name="Ohji S."/>
            <person name="Yamazoe A."/>
            <person name="Hosoyama A."/>
            <person name="Tsuchikane K."/>
            <person name="Ezaki T."/>
            <person name="Fujita N."/>
        </authorList>
    </citation>
    <scope>NUCLEOTIDE SEQUENCE [LARGE SCALE GENOMIC DNA]</scope>
    <source>
        <strain evidence="3">NBRC 14164</strain>
    </source>
</reference>
<accession>A0ABM7ELS2</accession>